<sequence length="242" mass="28101">MLQFAILVNLMAFITTMIYNYTKSEKEKSEIKLQLLTHELERERDIQRERERISDDMHDDLGAGISAMKLQIEYIRNKVRDENVREDLDDLLNTSADMHLSMREMLWSLNSKNDNVQNFVFYVTNYAQNFFNKAITDVHFHSSNLSNAMISAETRRNLFLCLKEGMNNVYKHSSAKNVNFNFEQTDCQLIITLKDDGVGISPQKFMKGNGISSMKRRMALLAGDFHIIESEKGVHLCFILNL</sequence>
<proteinExistence type="predicted"/>
<keyword evidence="8" id="KW-0902">Two-component regulatory system</keyword>
<evidence type="ECO:0000256" key="6">
    <source>
        <dbReference type="ARBA" id="ARBA00022777"/>
    </source>
</evidence>
<dbReference type="Gene3D" id="1.20.5.1930">
    <property type="match status" value="1"/>
</dbReference>
<keyword evidence="4" id="KW-0808">Transferase</keyword>
<comment type="catalytic activity">
    <reaction evidence="1">
        <text>ATP + protein L-histidine = ADP + protein N-phospho-L-histidine.</text>
        <dbReference type="EC" id="2.7.13.3"/>
    </reaction>
</comment>
<evidence type="ECO:0000256" key="8">
    <source>
        <dbReference type="ARBA" id="ARBA00023012"/>
    </source>
</evidence>
<dbReference type="GO" id="GO:0000155">
    <property type="term" value="F:phosphorelay sensor kinase activity"/>
    <property type="evidence" value="ECO:0007669"/>
    <property type="project" value="InterPro"/>
</dbReference>
<accession>A0A0J7IXK1</accession>
<keyword evidence="6" id="KW-0418">Kinase</keyword>
<dbReference type="Proteomes" id="UP000035900">
    <property type="component" value="Unassembled WGS sequence"/>
</dbReference>
<dbReference type="Pfam" id="PF07730">
    <property type="entry name" value="HisKA_3"/>
    <property type="match status" value="1"/>
</dbReference>
<dbReference type="InterPro" id="IPR011712">
    <property type="entry name" value="Sig_transdc_His_kin_sub3_dim/P"/>
</dbReference>
<keyword evidence="3" id="KW-0597">Phosphoprotein</keyword>
<dbReference type="AlphaFoldDB" id="A0A0J7IXK1"/>
<evidence type="ECO:0000256" key="4">
    <source>
        <dbReference type="ARBA" id="ARBA00022679"/>
    </source>
</evidence>
<dbReference type="Gene3D" id="3.30.565.10">
    <property type="entry name" value="Histidine kinase-like ATPase, C-terminal domain"/>
    <property type="match status" value="1"/>
</dbReference>
<dbReference type="GO" id="GO:0046983">
    <property type="term" value="F:protein dimerization activity"/>
    <property type="evidence" value="ECO:0007669"/>
    <property type="project" value="InterPro"/>
</dbReference>
<comment type="caution">
    <text evidence="10">The sequence shown here is derived from an EMBL/GenBank/DDBJ whole genome shotgun (WGS) entry which is preliminary data.</text>
</comment>
<keyword evidence="5" id="KW-0547">Nucleotide-binding</keyword>
<dbReference type="STRING" id="1304281.ACM44_11020"/>
<dbReference type="InterPro" id="IPR050482">
    <property type="entry name" value="Sensor_HK_TwoCompSys"/>
</dbReference>
<keyword evidence="11" id="KW-1185">Reference proteome</keyword>
<protein>
    <recommendedName>
        <fullName evidence="2">histidine kinase</fullName>
        <ecNumber evidence="2">2.7.13.3</ecNumber>
    </recommendedName>
</protein>
<evidence type="ECO:0000256" key="7">
    <source>
        <dbReference type="ARBA" id="ARBA00022840"/>
    </source>
</evidence>
<organism evidence="10 11">
    <name type="scientific">Chryseobacterium koreense CCUG 49689</name>
    <dbReference type="NCBI Taxonomy" id="1304281"/>
    <lineage>
        <taxon>Bacteria</taxon>
        <taxon>Pseudomonadati</taxon>
        <taxon>Bacteroidota</taxon>
        <taxon>Flavobacteriia</taxon>
        <taxon>Flavobacteriales</taxon>
        <taxon>Weeksellaceae</taxon>
        <taxon>Chryseobacterium group</taxon>
        <taxon>Chryseobacterium</taxon>
    </lineage>
</organism>
<name>A0A0J7IXK1_9FLAO</name>
<evidence type="ECO:0000256" key="2">
    <source>
        <dbReference type="ARBA" id="ARBA00012438"/>
    </source>
</evidence>
<dbReference type="GO" id="GO:0016020">
    <property type="term" value="C:membrane"/>
    <property type="evidence" value="ECO:0007669"/>
    <property type="project" value="InterPro"/>
</dbReference>
<dbReference type="EMBL" id="LFNG01000014">
    <property type="protein sequence ID" value="KMQ70702.1"/>
    <property type="molecule type" value="Genomic_DNA"/>
</dbReference>
<evidence type="ECO:0000256" key="1">
    <source>
        <dbReference type="ARBA" id="ARBA00000085"/>
    </source>
</evidence>
<evidence type="ECO:0000256" key="5">
    <source>
        <dbReference type="ARBA" id="ARBA00022741"/>
    </source>
</evidence>
<dbReference type="PATRIC" id="fig|1304281.5.peg.2370"/>
<gene>
    <name evidence="10" type="ORF">ACM44_11020</name>
</gene>
<feature type="domain" description="Signal transduction histidine kinase subgroup 3 dimerisation and phosphoacceptor" evidence="9">
    <location>
        <begin position="49"/>
        <end position="111"/>
    </location>
</feature>
<dbReference type="PANTHER" id="PTHR24421:SF10">
    <property type="entry name" value="NITRATE_NITRITE SENSOR PROTEIN NARQ"/>
    <property type="match status" value="1"/>
</dbReference>
<evidence type="ECO:0000313" key="11">
    <source>
        <dbReference type="Proteomes" id="UP000035900"/>
    </source>
</evidence>
<reference evidence="10 11" key="1">
    <citation type="journal article" date="2004" name="Int. J. Syst. Evol. Microbiol.">
        <title>Kaistella koreensis gen. nov., sp. nov., a novel member of the Chryseobacterium-Bergeyella-Riemerella branch.</title>
        <authorList>
            <person name="Kim M.K."/>
            <person name="Im W.T."/>
            <person name="Shin Y.K."/>
            <person name="Lim J.H."/>
            <person name="Kim S.H."/>
            <person name="Lee B.C."/>
            <person name="Park M.Y."/>
            <person name="Lee K.Y."/>
            <person name="Lee S.T."/>
        </authorList>
    </citation>
    <scope>NUCLEOTIDE SEQUENCE [LARGE SCALE GENOMIC DNA]</scope>
    <source>
        <strain evidence="10 11">CCUG 49689</strain>
    </source>
</reference>
<evidence type="ECO:0000259" key="9">
    <source>
        <dbReference type="Pfam" id="PF07730"/>
    </source>
</evidence>
<dbReference type="InterPro" id="IPR036890">
    <property type="entry name" value="HATPase_C_sf"/>
</dbReference>
<dbReference type="GO" id="GO:0005524">
    <property type="term" value="F:ATP binding"/>
    <property type="evidence" value="ECO:0007669"/>
    <property type="project" value="UniProtKB-KW"/>
</dbReference>
<evidence type="ECO:0000313" key="10">
    <source>
        <dbReference type="EMBL" id="KMQ70702.1"/>
    </source>
</evidence>
<dbReference type="PANTHER" id="PTHR24421">
    <property type="entry name" value="NITRATE/NITRITE SENSOR PROTEIN NARX-RELATED"/>
    <property type="match status" value="1"/>
</dbReference>
<dbReference type="CDD" id="cd16917">
    <property type="entry name" value="HATPase_UhpB-NarQ-NarX-like"/>
    <property type="match status" value="1"/>
</dbReference>
<evidence type="ECO:0000256" key="3">
    <source>
        <dbReference type="ARBA" id="ARBA00022553"/>
    </source>
</evidence>
<dbReference type="SUPFAM" id="SSF55874">
    <property type="entry name" value="ATPase domain of HSP90 chaperone/DNA topoisomerase II/histidine kinase"/>
    <property type="match status" value="1"/>
</dbReference>
<dbReference type="EC" id="2.7.13.3" evidence="2"/>
<keyword evidence="7" id="KW-0067">ATP-binding</keyword>